<organism evidence="2 3">
    <name type="scientific">Trachymyrmex cornetzi</name>
    <dbReference type="NCBI Taxonomy" id="471704"/>
    <lineage>
        <taxon>Eukaryota</taxon>
        <taxon>Metazoa</taxon>
        <taxon>Ecdysozoa</taxon>
        <taxon>Arthropoda</taxon>
        <taxon>Hexapoda</taxon>
        <taxon>Insecta</taxon>
        <taxon>Pterygota</taxon>
        <taxon>Neoptera</taxon>
        <taxon>Endopterygota</taxon>
        <taxon>Hymenoptera</taxon>
        <taxon>Apocrita</taxon>
        <taxon>Aculeata</taxon>
        <taxon>Formicoidea</taxon>
        <taxon>Formicidae</taxon>
        <taxon>Myrmicinae</taxon>
        <taxon>Trachymyrmex</taxon>
    </lineage>
</organism>
<feature type="region of interest" description="Disordered" evidence="1">
    <location>
        <begin position="37"/>
        <end position="82"/>
    </location>
</feature>
<dbReference type="AlphaFoldDB" id="A0A151JLW7"/>
<evidence type="ECO:0000313" key="3">
    <source>
        <dbReference type="Proteomes" id="UP000078492"/>
    </source>
</evidence>
<keyword evidence="3" id="KW-1185">Reference proteome</keyword>
<protein>
    <submittedName>
        <fullName evidence="2">Uncharacterized protein</fullName>
    </submittedName>
</protein>
<feature type="non-terminal residue" evidence="2">
    <location>
        <position position="1"/>
    </location>
</feature>
<dbReference type="EMBL" id="KQ979007">
    <property type="protein sequence ID" value="KYN26652.1"/>
    <property type="molecule type" value="Genomic_DNA"/>
</dbReference>
<feature type="compositionally biased region" description="Basic and acidic residues" evidence="1">
    <location>
        <begin position="44"/>
        <end position="66"/>
    </location>
</feature>
<evidence type="ECO:0000256" key="1">
    <source>
        <dbReference type="SAM" id="MobiDB-lite"/>
    </source>
</evidence>
<evidence type="ECO:0000313" key="2">
    <source>
        <dbReference type="EMBL" id="KYN26652.1"/>
    </source>
</evidence>
<sequence length="82" mass="9719">AVSFNFQPPPHRDEFFKQVSEEVRFGKQRILNITVGKKQQVTETEARQKKHDEAQRNLLNHQRENLRNSSLPHATEEEDHQD</sequence>
<dbReference type="Proteomes" id="UP000078492">
    <property type="component" value="Unassembled WGS sequence"/>
</dbReference>
<reference evidence="2 3" key="1">
    <citation type="submission" date="2015-09" db="EMBL/GenBank/DDBJ databases">
        <title>Trachymyrmex cornetzi WGS genome.</title>
        <authorList>
            <person name="Nygaard S."/>
            <person name="Hu H."/>
            <person name="Boomsma J."/>
            <person name="Zhang G."/>
        </authorList>
    </citation>
    <scope>NUCLEOTIDE SEQUENCE [LARGE SCALE GENOMIC DNA]</scope>
    <source>
        <strain evidence="2">Tcor2-1</strain>
        <tissue evidence="2">Whole body</tissue>
    </source>
</reference>
<proteinExistence type="predicted"/>
<name>A0A151JLW7_9HYME</name>
<dbReference type="STRING" id="471704.A0A151JLW7"/>
<accession>A0A151JLW7</accession>
<gene>
    <name evidence="2" type="ORF">ALC57_03974</name>
</gene>